<dbReference type="EMBL" id="JBFALK010000004">
    <property type="protein sequence ID" value="MEV0968993.1"/>
    <property type="molecule type" value="Genomic_DNA"/>
</dbReference>
<comment type="caution">
    <text evidence="2">The sequence shown here is derived from an EMBL/GenBank/DDBJ whole genome shotgun (WGS) entry which is preliminary data.</text>
</comment>
<accession>A0ABV3GBL6</accession>
<evidence type="ECO:0000313" key="3">
    <source>
        <dbReference type="Proteomes" id="UP001551675"/>
    </source>
</evidence>
<keyword evidence="1" id="KW-1133">Transmembrane helix</keyword>
<evidence type="ECO:0000313" key="2">
    <source>
        <dbReference type="EMBL" id="MEV0968993.1"/>
    </source>
</evidence>
<reference evidence="2 3" key="1">
    <citation type="submission" date="2024-06" db="EMBL/GenBank/DDBJ databases">
        <title>The Natural Products Discovery Center: Release of the First 8490 Sequenced Strains for Exploring Actinobacteria Biosynthetic Diversity.</title>
        <authorList>
            <person name="Kalkreuter E."/>
            <person name="Kautsar S.A."/>
            <person name="Yang D."/>
            <person name="Bader C.D."/>
            <person name="Teijaro C.N."/>
            <person name="Fluegel L."/>
            <person name="Davis C.M."/>
            <person name="Simpson J.R."/>
            <person name="Lauterbach L."/>
            <person name="Steele A.D."/>
            <person name="Gui C."/>
            <person name="Meng S."/>
            <person name="Li G."/>
            <person name="Viehrig K."/>
            <person name="Ye F."/>
            <person name="Su P."/>
            <person name="Kiefer A.F."/>
            <person name="Nichols A."/>
            <person name="Cepeda A.J."/>
            <person name="Yan W."/>
            <person name="Fan B."/>
            <person name="Jiang Y."/>
            <person name="Adhikari A."/>
            <person name="Zheng C.-J."/>
            <person name="Schuster L."/>
            <person name="Cowan T.M."/>
            <person name="Smanski M.J."/>
            <person name="Chevrette M.G."/>
            <person name="De Carvalho L.P.S."/>
            <person name="Shen B."/>
        </authorList>
    </citation>
    <scope>NUCLEOTIDE SEQUENCE [LARGE SCALE GENOMIC DNA]</scope>
    <source>
        <strain evidence="2 3">NPDC050100</strain>
    </source>
</reference>
<name>A0ABV3GBL6_MICGL</name>
<gene>
    <name evidence="2" type="ORF">AB0I59_10190</name>
</gene>
<organism evidence="2 3">
    <name type="scientific">Microtetraspora glauca</name>
    <dbReference type="NCBI Taxonomy" id="1996"/>
    <lineage>
        <taxon>Bacteria</taxon>
        <taxon>Bacillati</taxon>
        <taxon>Actinomycetota</taxon>
        <taxon>Actinomycetes</taxon>
        <taxon>Streptosporangiales</taxon>
        <taxon>Streptosporangiaceae</taxon>
        <taxon>Microtetraspora</taxon>
    </lineage>
</organism>
<proteinExistence type="predicted"/>
<protein>
    <submittedName>
        <fullName evidence="2">Uncharacterized protein</fullName>
    </submittedName>
</protein>
<sequence>MNSTTATDPSIGPGLLGFIIVAAIGFALFFLIKSMNRQMSKIELPHEREHPAIPVREG</sequence>
<dbReference type="Proteomes" id="UP001551675">
    <property type="component" value="Unassembled WGS sequence"/>
</dbReference>
<feature type="transmembrane region" description="Helical" evidence="1">
    <location>
        <begin position="12"/>
        <end position="32"/>
    </location>
</feature>
<keyword evidence="3" id="KW-1185">Reference proteome</keyword>
<dbReference type="RefSeq" id="WP_228636888.1">
    <property type="nucleotide sequence ID" value="NZ_JBFALK010000004.1"/>
</dbReference>
<evidence type="ECO:0000256" key="1">
    <source>
        <dbReference type="SAM" id="Phobius"/>
    </source>
</evidence>
<keyword evidence="1" id="KW-0812">Transmembrane</keyword>
<keyword evidence="1" id="KW-0472">Membrane</keyword>